<keyword evidence="2" id="KW-1185">Reference proteome</keyword>
<proteinExistence type="predicted"/>
<evidence type="ECO:0000313" key="1">
    <source>
        <dbReference type="EMBL" id="GAA1662661.1"/>
    </source>
</evidence>
<dbReference type="Gene3D" id="1.10.10.10">
    <property type="entry name" value="Winged helix-like DNA-binding domain superfamily/Winged helix DNA-binding domain"/>
    <property type="match status" value="1"/>
</dbReference>
<dbReference type="RefSeq" id="WP_344307587.1">
    <property type="nucleotide sequence ID" value="NZ_BAAANY010000003.1"/>
</dbReference>
<dbReference type="Proteomes" id="UP001500618">
    <property type="component" value="Unassembled WGS sequence"/>
</dbReference>
<protein>
    <recommendedName>
        <fullName evidence="3">ArsR family transcriptional regulator</fullName>
    </recommendedName>
</protein>
<comment type="caution">
    <text evidence="1">The sequence shown here is derived from an EMBL/GenBank/DDBJ whole genome shotgun (WGS) entry which is preliminary data.</text>
</comment>
<dbReference type="InterPro" id="IPR036390">
    <property type="entry name" value="WH_DNA-bd_sf"/>
</dbReference>
<dbReference type="EMBL" id="BAAANY010000003">
    <property type="protein sequence ID" value="GAA1662661.1"/>
    <property type="molecule type" value="Genomic_DNA"/>
</dbReference>
<dbReference type="SUPFAM" id="SSF46785">
    <property type="entry name" value="Winged helix' DNA-binding domain"/>
    <property type="match status" value="1"/>
</dbReference>
<dbReference type="InterPro" id="IPR036388">
    <property type="entry name" value="WH-like_DNA-bd_sf"/>
</dbReference>
<accession>A0ABN2FZG4</accession>
<organism evidence="1 2">
    <name type="scientific">Fodinicola feengrottensis</name>
    <dbReference type="NCBI Taxonomy" id="435914"/>
    <lineage>
        <taxon>Bacteria</taxon>
        <taxon>Bacillati</taxon>
        <taxon>Actinomycetota</taxon>
        <taxon>Actinomycetes</taxon>
        <taxon>Mycobacteriales</taxon>
        <taxon>Fodinicola</taxon>
    </lineage>
</organism>
<sequence>MTGAIASRDRRTTGTSLEVGGTTAVQLSINPLVSLFSTLADSIGGPTQGTPPAVRTAVRAAVSRPSLLQPLFASETVAVPDCLLPFGRPGRVALADQLAELRSLRPEVLVEEIETMFSGNPPLCWAPVLAHPARWLVGYADALEEIWTATEQLWSRAQNLLALEAERVGMAVVTASVDVLLGSLSSRYSYADGMLTLPDRYPMTATLGDRPLVLAPLFSGIGASAFNLDMAELVWVGYPVPGIGSIWERETPTTGADDPLSVLVGTVRATLLRGLSRPMSMSDAATLASCSATTMTHHCHYLERAGLIERRRRQRSIMIHRSPRGDGLVDIFAG</sequence>
<evidence type="ECO:0008006" key="3">
    <source>
        <dbReference type="Google" id="ProtNLM"/>
    </source>
</evidence>
<reference evidence="1 2" key="1">
    <citation type="journal article" date="2019" name="Int. J. Syst. Evol. Microbiol.">
        <title>The Global Catalogue of Microorganisms (GCM) 10K type strain sequencing project: providing services to taxonomists for standard genome sequencing and annotation.</title>
        <authorList>
            <consortium name="The Broad Institute Genomics Platform"/>
            <consortium name="The Broad Institute Genome Sequencing Center for Infectious Disease"/>
            <person name="Wu L."/>
            <person name="Ma J."/>
        </authorList>
    </citation>
    <scope>NUCLEOTIDE SEQUENCE [LARGE SCALE GENOMIC DNA]</scope>
    <source>
        <strain evidence="1 2">JCM 14718</strain>
    </source>
</reference>
<gene>
    <name evidence="1" type="ORF">GCM10009765_10180</name>
</gene>
<name>A0ABN2FZG4_9ACTN</name>
<evidence type="ECO:0000313" key="2">
    <source>
        <dbReference type="Proteomes" id="UP001500618"/>
    </source>
</evidence>